<comment type="similarity">
    <text evidence="2">Belongs to the autoinducer-2 exporter (AI-2E) (TC 2.A.86) family.</text>
</comment>
<dbReference type="PANTHER" id="PTHR21716">
    <property type="entry name" value="TRANSMEMBRANE PROTEIN"/>
    <property type="match status" value="1"/>
</dbReference>
<dbReference type="InterPro" id="IPR002549">
    <property type="entry name" value="AI-2E-like"/>
</dbReference>
<evidence type="ECO:0000313" key="11">
    <source>
        <dbReference type="Proteomes" id="UP000198817"/>
    </source>
</evidence>
<feature type="transmembrane region" description="Helical" evidence="9">
    <location>
        <begin position="32"/>
        <end position="59"/>
    </location>
</feature>
<evidence type="ECO:0000256" key="4">
    <source>
        <dbReference type="ARBA" id="ARBA00022475"/>
    </source>
</evidence>
<dbReference type="Pfam" id="PF01594">
    <property type="entry name" value="AI-2E_transport"/>
    <property type="match status" value="1"/>
</dbReference>
<sequence length="397" mass="43224">MKKQIRQYFPLALLAFLVYLAVHYWAGIEKLAGVFFSAVTPLLAGCFIAYAVNILMSWFERQYSRLFRSERALRFRRGICILLAFLTLLAIITAAMGIMIPRLTGSLGHIVTRLGILLEQLAAFLDGSSATRSAGTYIRDNVLPLLTVHPEQVAEKVGKFLTNGSSGLNQGLIRAAKQALSLLGTLGVGLFFAIYILAGKERLAAQISRLLRAWFPRFSEKLFRILGIFNESYHNFIVGQVKDACVLGIMCCAGMLILRMPNAVTIALIIALTALVPIVGALVGAAAGAVLIFADSPMKALVFLIFFVIIQQVDNNVTYPRIVGSSIGLPGIWVLAAVTIGGGVFGVLGMLFFVPFFSAVYQIVKSDVKRRETAAGPAVRPLPQNTQNTSPNNRQEK</sequence>
<dbReference type="PANTHER" id="PTHR21716:SF53">
    <property type="entry name" value="PERMEASE PERM-RELATED"/>
    <property type="match status" value="1"/>
</dbReference>
<name>A0A1I7FEB9_9FIRM</name>
<evidence type="ECO:0000256" key="8">
    <source>
        <dbReference type="SAM" id="MobiDB-lite"/>
    </source>
</evidence>
<dbReference type="AlphaFoldDB" id="A0A1I7FEB9"/>
<keyword evidence="11" id="KW-1185">Reference proteome</keyword>
<dbReference type="Proteomes" id="UP000198817">
    <property type="component" value="Unassembled WGS sequence"/>
</dbReference>
<evidence type="ECO:0000256" key="2">
    <source>
        <dbReference type="ARBA" id="ARBA00009773"/>
    </source>
</evidence>
<feature type="transmembrane region" description="Helical" evidence="9">
    <location>
        <begin position="79"/>
        <end position="100"/>
    </location>
</feature>
<evidence type="ECO:0000256" key="9">
    <source>
        <dbReference type="SAM" id="Phobius"/>
    </source>
</evidence>
<feature type="transmembrane region" description="Helical" evidence="9">
    <location>
        <begin position="300"/>
        <end position="319"/>
    </location>
</feature>
<feature type="transmembrane region" description="Helical" evidence="9">
    <location>
        <begin position="244"/>
        <end position="260"/>
    </location>
</feature>
<protein>
    <submittedName>
        <fullName evidence="10">Predicted PurR-regulated permease PerM</fullName>
    </submittedName>
</protein>
<evidence type="ECO:0000313" key="10">
    <source>
        <dbReference type="EMBL" id="SFU34532.1"/>
    </source>
</evidence>
<feature type="region of interest" description="Disordered" evidence="8">
    <location>
        <begin position="374"/>
        <end position="397"/>
    </location>
</feature>
<dbReference type="STRING" id="155865.SAMN05216515_10180"/>
<keyword evidence="4" id="KW-1003">Cell membrane</keyword>
<feature type="transmembrane region" description="Helical" evidence="9">
    <location>
        <begin position="266"/>
        <end position="293"/>
    </location>
</feature>
<keyword evidence="5 9" id="KW-0812">Transmembrane</keyword>
<dbReference type="GO" id="GO:0055085">
    <property type="term" value="P:transmembrane transport"/>
    <property type="evidence" value="ECO:0007669"/>
    <property type="project" value="TreeGrafter"/>
</dbReference>
<evidence type="ECO:0000256" key="3">
    <source>
        <dbReference type="ARBA" id="ARBA00022448"/>
    </source>
</evidence>
<comment type="subcellular location">
    <subcellularLocation>
        <location evidence="1">Cell membrane</location>
        <topology evidence="1">Multi-pass membrane protein</topology>
    </subcellularLocation>
</comment>
<organism evidence="10 11">
    <name type="scientific">Eubacterium pyruvativorans</name>
    <dbReference type="NCBI Taxonomy" id="155865"/>
    <lineage>
        <taxon>Bacteria</taxon>
        <taxon>Bacillati</taxon>
        <taxon>Bacillota</taxon>
        <taxon>Clostridia</taxon>
        <taxon>Eubacteriales</taxon>
        <taxon>Eubacteriaceae</taxon>
        <taxon>Eubacterium</taxon>
    </lineage>
</organism>
<keyword evidence="7 9" id="KW-0472">Membrane</keyword>
<dbReference type="GO" id="GO:0005886">
    <property type="term" value="C:plasma membrane"/>
    <property type="evidence" value="ECO:0007669"/>
    <property type="project" value="UniProtKB-SubCell"/>
</dbReference>
<accession>A0A1I7FEB9</accession>
<dbReference type="OrthoDB" id="9793390at2"/>
<feature type="compositionally biased region" description="Polar residues" evidence="8">
    <location>
        <begin position="383"/>
        <end position="397"/>
    </location>
</feature>
<evidence type="ECO:0000256" key="1">
    <source>
        <dbReference type="ARBA" id="ARBA00004651"/>
    </source>
</evidence>
<reference evidence="10 11" key="1">
    <citation type="submission" date="2016-10" db="EMBL/GenBank/DDBJ databases">
        <authorList>
            <person name="de Groot N.N."/>
        </authorList>
    </citation>
    <scope>NUCLEOTIDE SEQUENCE [LARGE SCALE GENOMIC DNA]</scope>
    <source>
        <strain evidence="10 11">KHGC13</strain>
    </source>
</reference>
<keyword evidence="3" id="KW-0813">Transport</keyword>
<gene>
    <name evidence="10" type="ORF">SAMN05216508_10287</name>
</gene>
<proteinExistence type="inferred from homology"/>
<dbReference type="EMBL" id="FPBT01000002">
    <property type="protein sequence ID" value="SFU34532.1"/>
    <property type="molecule type" value="Genomic_DNA"/>
</dbReference>
<feature type="transmembrane region" description="Helical" evidence="9">
    <location>
        <begin position="179"/>
        <end position="198"/>
    </location>
</feature>
<feature type="transmembrane region" description="Helical" evidence="9">
    <location>
        <begin position="331"/>
        <end position="361"/>
    </location>
</feature>
<evidence type="ECO:0000256" key="7">
    <source>
        <dbReference type="ARBA" id="ARBA00023136"/>
    </source>
</evidence>
<keyword evidence="6 9" id="KW-1133">Transmembrane helix</keyword>
<feature type="transmembrane region" description="Helical" evidence="9">
    <location>
        <begin position="7"/>
        <end position="26"/>
    </location>
</feature>
<dbReference type="RefSeq" id="WP_090469742.1">
    <property type="nucleotide sequence ID" value="NZ_FOWF01000001.1"/>
</dbReference>
<evidence type="ECO:0000256" key="5">
    <source>
        <dbReference type="ARBA" id="ARBA00022692"/>
    </source>
</evidence>
<evidence type="ECO:0000256" key="6">
    <source>
        <dbReference type="ARBA" id="ARBA00022989"/>
    </source>
</evidence>